<dbReference type="OrthoDB" id="9808136at2"/>
<comment type="caution">
    <text evidence="8">The sequence shown here is derived from an EMBL/GenBank/DDBJ whole genome shotgun (WGS) entry which is preliminary data.</text>
</comment>
<dbReference type="GO" id="GO:0022857">
    <property type="term" value="F:transmembrane transporter activity"/>
    <property type="evidence" value="ECO:0007669"/>
    <property type="project" value="InterPro"/>
</dbReference>
<keyword evidence="5 7" id="KW-0472">Membrane</keyword>
<name>A0A3N2D9D4_9MICO</name>
<proteinExistence type="predicted"/>
<dbReference type="GO" id="GO:0005886">
    <property type="term" value="C:plasma membrane"/>
    <property type="evidence" value="ECO:0007669"/>
    <property type="project" value="UniProtKB-SubCell"/>
</dbReference>
<feature type="transmembrane region" description="Helical" evidence="7">
    <location>
        <begin position="138"/>
        <end position="162"/>
    </location>
</feature>
<feature type="transmembrane region" description="Helical" evidence="7">
    <location>
        <begin position="282"/>
        <end position="302"/>
    </location>
</feature>
<sequence>MSTTSTQPTTAVPEPTPERRRRGVRIGPQVYLVGVFIAVAIVGTLASPYFLTVRNIENIVVAASVVAVLGVAQFFVVVTRGIDLSVGSIAALATVIAAVMLRQGNGVWTTIVVTVMSCAFCGLVNGVLVVYARITPFVATLAMMSIARGVAFIVQVGTLIVISNQEFLQLFGGRSAGVPNVVIIALTVTVVAAFAMKFSPLGRRLYALGGNPEAARLSGLPVNRDTLMAYVTSGLLAGLAGLMLAGRLSQGSSLVGQGYELDSIAATVVGGTSLFGGTGDPVSTVLGALVIGMIGNIMNLMGIQSEPQLVIRGIVILLAVFLTSGRGIQRIRDGIATLLRRFRRDVPAPEPEPIDAPVKTIDAPTPRP</sequence>
<feature type="region of interest" description="Disordered" evidence="6">
    <location>
        <begin position="349"/>
        <end position="368"/>
    </location>
</feature>
<evidence type="ECO:0000256" key="3">
    <source>
        <dbReference type="ARBA" id="ARBA00022692"/>
    </source>
</evidence>
<feature type="transmembrane region" description="Helical" evidence="7">
    <location>
        <begin position="177"/>
        <end position="196"/>
    </location>
</feature>
<keyword evidence="3 7" id="KW-0812">Transmembrane</keyword>
<organism evidence="8 9">
    <name type="scientific">Salana multivorans</name>
    <dbReference type="NCBI Taxonomy" id="120377"/>
    <lineage>
        <taxon>Bacteria</taxon>
        <taxon>Bacillati</taxon>
        <taxon>Actinomycetota</taxon>
        <taxon>Actinomycetes</taxon>
        <taxon>Micrococcales</taxon>
        <taxon>Beutenbergiaceae</taxon>
        <taxon>Salana</taxon>
    </lineage>
</organism>
<comment type="subcellular location">
    <subcellularLocation>
        <location evidence="1">Cell membrane</location>
        <topology evidence="1">Multi-pass membrane protein</topology>
    </subcellularLocation>
</comment>
<accession>A0A3N2D9D4</accession>
<reference evidence="8 9" key="1">
    <citation type="submission" date="2018-11" db="EMBL/GenBank/DDBJ databases">
        <title>Sequencing the genomes of 1000 actinobacteria strains.</title>
        <authorList>
            <person name="Klenk H.-P."/>
        </authorList>
    </citation>
    <scope>NUCLEOTIDE SEQUENCE [LARGE SCALE GENOMIC DNA]</scope>
    <source>
        <strain evidence="8 9">DSM 13521</strain>
    </source>
</reference>
<evidence type="ECO:0000313" key="8">
    <source>
        <dbReference type="EMBL" id="ROR96397.1"/>
    </source>
</evidence>
<keyword evidence="9" id="KW-1185">Reference proteome</keyword>
<gene>
    <name evidence="8" type="ORF">EDD28_0980</name>
</gene>
<dbReference type="Pfam" id="PF02653">
    <property type="entry name" value="BPD_transp_2"/>
    <property type="match status" value="1"/>
</dbReference>
<feature type="transmembrane region" description="Helical" evidence="7">
    <location>
        <begin position="309"/>
        <end position="328"/>
    </location>
</feature>
<feature type="transmembrane region" description="Helical" evidence="7">
    <location>
        <begin position="107"/>
        <end position="131"/>
    </location>
</feature>
<feature type="transmembrane region" description="Helical" evidence="7">
    <location>
        <begin position="30"/>
        <end position="50"/>
    </location>
</feature>
<evidence type="ECO:0000256" key="4">
    <source>
        <dbReference type="ARBA" id="ARBA00022989"/>
    </source>
</evidence>
<evidence type="ECO:0000256" key="1">
    <source>
        <dbReference type="ARBA" id="ARBA00004651"/>
    </source>
</evidence>
<feature type="transmembrane region" description="Helical" evidence="7">
    <location>
        <begin position="56"/>
        <end position="77"/>
    </location>
</feature>
<dbReference type="Proteomes" id="UP000275356">
    <property type="component" value="Unassembled WGS sequence"/>
</dbReference>
<evidence type="ECO:0000256" key="6">
    <source>
        <dbReference type="SAM" id="MobiDB-lite"/>
    </source>
</evidence>
<dbReference type="AlphaFoldDB" id="A0A3N2D9D4"/>
<keyword evidence="4 7" id="KW-1133">Transmembrane helix</keyword>
<evidence type="ECO:0000256" key="7">
    <source>
        <dbReference type="SAM" id="Phobius"/>
    </source>
</evidence>
<dbReference type="PANTHER" id="PTHR32196">
    <property type="entry name" value="ABC TRANSPORTER PERMEASE PROTEIN YPHD-RELATED-RELATED"/>
    <property type="match status" value="1"/>
</dbReference>
<dbReference type="PANTHER" id="PTHR32196:SF72">
    <property type="entry name" value="RIBOSE IMPORT PERMEASE PROTEIN RBSC"/>
    <property type="match status" value="1"/>
</dbReference>
<feature type="transmembrane region" description="Helical" evidence="7">
    <location>
        <begin position="84"/>
        <end position="101"/>
    </location>
</feature>
<dbReference type="RefSeq" id="WP_123738581.1">
    <property type="nucleotide sequence ID" value="NZ_RKHQ01000001.1"/>
</dbReference>
<protein>
    <submittedName>
        <fullName evidence="8">Monosaccharide ABC transporter membrane protein (CUT2 family)</fullName>
    </submittedName>
</protein>
<dbReference type="EMBL" id="RKHQ01000001">
    <property type="protein sequence ID" value="ROR96397.1"/>
    <property type="molecule type" value="Genomic_DNA"/>
</dbReference>
<keyword evidence="2" id="KW-1003">Cell membrane</keyword>
<evidence type="ECO:0000313" key="9">
    <source>
        <dbReference type="Proteomes" id="UP000275356"/>
    </source>
</evidence>
<dbReference type="InterPro" id="IPR001851">
    <property type="entry name" value="ABC_transp_permease"/>
</dbReference>
<dbReference type="CDD" id="cd06579">
    <property type="entry name" value="TM_PBP1_transp_AraH_like"/>
    <property type="match status" value="1"/>
</dbReference>
<evidence type="ECO:0000256" key="2">
    <source>
        <dbReference type="ARBA" id="ARBA00022475"/>
    </source>
</evidence>
<feature type="transmembrane region" description="Helical" evidence="7">
    <location>
        <begin position="227"/>
        <end position="245"/>
    </location>
</feature>
<evidence type="ECO:0000256" key="5">
    <source>
        <dbReference type="ARBA" id="ARBA00023136"/>
    </source>
</evidence>